<protein>
    <submittedName>
        <fullName evidence="5">FAD-dependent pyridine nucleotide-disulphide oxidoreductase</fullName>
    </submittedName>
</protein>
<comment type="caution">
    <text evidence="5">The sequence shown here is derived from an EMBL/GenBank/DDBJ whole genome shotgun (WGS) entry which is preliminary data.</text>
</comment>
<keyword evidence="2" id="KW-0560">Oxidoreductase</keyword>
<organism evidence="5 6">
    <name type="scientific">Pseudarthrobacter polychromogenes</name>
    <dbReference type="NCBI Taxonomy" id="1676"/>
    <lineage>
        <taxon>Bacteria</taxon>
        <taxon>Bacillati</taxon>
        <taxon>Actinomycetota</taxon>
        <taxon>Actinomycetes</taxon>
        <taxon>Micrococcales</taxon>
        <taxon>Micrococcaceae</taxon>
        <taxon>Pseudarthrobacter</taxon>
    </lineage>
</organism>
<dbReference type="EMBL" id="BMKU01000007">
    <property type="protein sequence ID" value="GGG99906.1"/>
    <property type="molecule type" value="Genomic_DNA"/>
</dbReference>
<proteinExistence type="predicted"/>
<dbReference type="InterPro" id="IPR036188">
    <property type="entry name" value="FAD/NAD-bd_sf"/>
</dbReference>
<dbReference type="Pfam" id="PF07992">
    <property type="entry name" value="Pyr_redox_2"/>
    <property type="match status" value="1"/>
</dbReference>
<evidence type="ECO:0000256" key="1">
    <source>
        <dbReference type="ARBA" id="ARBA00022630"/>
    </source>
</evidence>
<accession>A0ABQ1XQ55</accession>
<feature type="domain" description="FAD/NAD(P)-binding" evidence="4">
    <location>
        <begin position="12"/>
        <end position="297"/>
    </location>
</feature>
<reference evidence="6" key="1">
    <citation type="journal article" date="2019" name="Int. J. Syst. Evol. Microbiol.">
        <title>The Global Catalogue of Microorganisms (GCM) 10K type strain sequencing project: providing services to taxonomists for standard genome sequencing and annotation.</title>
        <authorList>
            <consortium name="The Broad Institute Genomics Platform"/>
            <consortium name="The Broad Institute Genome Sequencing Center for Infectious Disease"/>
            <person name="Wu L."/>
            <person name="Ma J."/>
        </authorList>
    </citation>
    <scope>NUCLEOTIDE SEQUENCE [LARGE SCALE GENOMIC DNA]</scope>
    <source>
        <strain evidence="6">CGMCC 1.1927</strain>
    </source>
</reference>
<evidence type="ECO:0000259" key="4">
    <source>
        <dbReference type="Pfam" id="PF07992"/>
    </source>
</evidence>
<keyword evidence="1" id="KW-0285">Flavoprotein</keyword>
<name>A0ABQ1XQ55_9MICC</name>
<sequence length="328" mass="34126">MGAMTENFETLHDVLVVGGGAAGLSAAQMLGRSRRSVAVVDSGEPRNAPAAGVHGFLSRDGISPGELLAIARTEAEGYGAAVVHGRVVAAGGGLAQGFHVTLDDGTQLRGRRLLIATGLTDELPAVDGLRERWGRDVLHCPFCHGWEVRDQAIGILGNGPWSVHQALLFRQWSSNITLFLNNRVAPSDAEYEQLAARGIRVVDGVAEAVRVERDRLRGVALAGGPEVAVEALVVGPRVHARLDAFAGLGLAPSEHPSGAGTYLETDADGGTPVPGVWAAGNVTDLKAQVLASAATAAWTAVVINNHLMAEELAADIDAYRRSLSPTGA</sequence>
<dbReference type="Proteomes" id="UP000596938">
    <property type="component" value="Unassembled WGS sequence"/>
</dbReference>
<evidence type="ECO:0000256" key="3">
    <source>
        <dbReference type="ARBA" id="ARBA00048132"/>
    </source>
</evidence>
<dbReference type="InterPro" id="IPR050097">
    <property type="entry name" value="Ferredoxin-NADP_redctase_2"/>
</dbReference>
<keyword evidence="6" id="KW-1185">Reference proteome</keyword>
<dbReference type="InterPro" id="IPR023753">
    <property type="entry name" value="FAD/NAD-binding_dom"/>
</dbReference>
<dbReference type="SUPFAM" id="SSF51905">
    <property type="entry name" value="FAD/NAD(P)-binding domain"/>
    <property type="match status" value="1"/>
</dbReference>
<dbReference type="PANTHER" id="PTHR48105">
    <property type="entry name" value="THIOREDOXIN REDUCTASE 1-RELATED-RELATED"/>
    <property type="match status" value="1"/>
</dbReference>
<evidence type="ECO:0000313" key="6">
    <source>
        <dbReference type="Proteomes" id="UP000596938"/>
    </source>
</evidence>
<dbReference type="Gene3D" id="3.50.50.60">
    <property type="entry name" value="FAD/NAD(P)-binding domain"/>
    <property type="match status" value="2"/>
</dbReference>
<comment type="catalytic activity">
    <reaction evidence="3">
        <text>[thioredoxin]-dithiol + NADP(+) = [thioredoxin]-disulfide + NADPH + H(+)</text>
        <dbReference type="Rhea" id="RHEA:20345"/>
        <dbReference type="Rhea" id="RHEA-COMP:10698"/>
        <dbReference type="Rhea" id="RHEA-COMP:10700"/>
        <dbReference type="ChEBI" id="CHEBI:15378"/>
        <dbReference type="ChEBI" id="CHEBI:29950"/>
        <dbReference type="ChEBI" id="CHEBI:50058"/>
        <dbReference type="ChEBI" id="CHEBI:57783"/>
        <dbReference type="ChEBI" id="CHEBI:58349"/>
        <dbReference type="EC" id="1.8.1.9"/>
    </reaction>
</comment>
<gene>
    <name evidence="5" type="ORF">GCM10011577_24320</name>
</gene>
<evidence type="ECO:0000313" key="5">
    <source>
        <dbReference type="EMBL" id="GGG99906.1"/>
    </source>
</evidence>
<dbReference type="PRINTS" id="PR00368">
    <property type="entry name" value="FADPNR"/>
</dbReference>
<dbReference type="PRINTS" id="PR00469">
    <property type="entry name" value="PNDRDTASEII"/>
</dbReference>
<evidence type="ECO:0000256" key="2">
    <source>
        <dbReference type="ARBA" id="ARBA00023002"/>
    </source>
</evidence>